<dbReference type="GO" id="GO:0031267">
    <property type="term" value="F:small GTPase binding"/>
    <property type="evidence" value="ECO:0007669"/>
    <property type="project" value="TreeGrafter"/>
</dbReference>
<feature type="compositionally biased region" description="Acidic residues" evidence="4">
    <location>
        <begin position="305"/>
        <end position="315"/>
    </location>
</feature>
<name>A0A4Y9XYL6_9APHY</name>
<evidence type="ECO:0000256" key="2">
    <source>
        <dbReference type="ARBA" id="ARBA00022614"/>
    </source>
</evidence>
<gene>
    <name evidence="5" type="ORF">EVJ58_g8811</name>
</gene>
<dbReference type="GO" id="GO:0005634">
    <property type="term" value="C:nucleus"/>
    <property type="evidence" value="ECO:0007669"/>
    <property type="project" value="TreeGrafter"/>
</dbReference>
<organism evidence="5 6">
    <name type="scientific">Rhodofomes roseus</name>
    <dbReference type="NCBI Taxonomy" id="34475"/>
    <lineage>
        <taxon>Eukaryota</taxon>
        <taxon>Fungi</taxon>
        <taxon>Dikarya</taxon>
        <taxon>Basidiomycota</taxon>
        <taxon>Agaricomycotina</taxon>
        <taxon>Agaricomycetes</taxon>
        <taxon>Polyporales</taxon>
        <taxon>Rhodofomes</taxon>
    </lineage>
</organism>
<proteinExistence type="predicted"/>
<dbReference type="AlphaFoldDB" id="A0A4Y9XYL6"/>
<keyword evidence="2" id="KW-0433">Leucine-rich repeat</keyword>
<comment type="caution">
    <text evidence="5">The sequence shown here is derived from an EMBL/GenBank/DDBJ whole genome shotgun (WGS) entry which is preliminary data.</text>
</comment>
<accession>A0A4Y9XYL6</accession>
<evidence type="ECO:0000256" key="4">
    <source>
        <dbReference type="SAM" id="MobiDB-lite"/>
    </source>
</evidence>
<dbReference type="SUPFAM" id="SSF52047">
    <property type="entry name" value="RNI-like"/>
    <property type="match status" value="1"/>
</dbReference>
<dbReference type="GO" id="GO:0048471">
    <property type="term" value="C:perinuclear region of cytoplasm"/>
    <property type="evidence" value="ECO:0007669"/>
    <property type="project" value="TreeGrafter"/>
</dbReference>
<keyword evidence="3" id="KW-0677">Repeat</keyword>
<dbReference type="Proteomes" id="UP000298390">
    <property type="component" value="Unassembled WGS sequence"/>
</dbReference>
<evidence type="ECO:0000313" key="6">
    <source>
        <dbReference type="Proteomes" id="UP000298390"/>
    </source>
</evidence>
<evidence type="ECO:0000313" key="5">
    <source>
        <dbReference type="EMBL" id="TFY54523.1"/>
    </source>
</evidence>
<feature type="compositionally biased region" description="Gly residues" evidence="4">
    <location>
        <begin position="318"/>
        <end position="327"/>
    </location>
</feature>
<dbReference type="InterPro" id="IPR027038">
    <property type="entry name" value="RanGap"/>
</dbReference>
<protein>
    <recommendedName>
        <fullName evidence="7">RNI-like protein</fullName>
    </recommendedName>
</protein>
<dbReference type="GO" id="GO:0005096">
    <property type="term" value="F:GTPase activator activity"/>
    <property type="evidence" value="ECO:0007669"/>
    <property type="project" value="UniProtKB-KW"/>
</dbReference>
<dbReference type="PANTHER" id="PTHR24113">
    <property type="entry name" value="RAN GTPASE-ACTIVATING PROTEIN 1"/>
    <property type="match status" value="1"/>
</dbReference>
<feature type="region of interest" description="Disordered" evidence="4">
    <location>
        <begin position="299"/>
        <end position="345"/>
    </location>
</feature>
<evidence type="ECO:0000256" key="3">
    <source>
        <dbReference type="ARBA" id="ARBA00022737"/>
    </source>
</evidence>
<dbReference type="InterPro" id="IPR001611">
    <property type="entry name" value="Leu-rich_rpt"/>
</dbReference>
<evidence type="ECO:0008006" key="7">
    <source>
        <dbReference type="Google" id="ProtNLM"/>
    </source>
</evidence>
<dbReference type="GO" id="GO:0005829">
    <property type="term" value="C:cytosol"/>
    <property type="evidence" value="ECO:0007669"/>
    <property type="project" value="TreeGrafter"/>
</dbReference>
<dbReference type="GO" id="GO:0006913">
    <property type="term" value="P:nucleocytoplasmic transport"/>
    <property type="evidence" value="ECO:0007669"/>
    <property type="project" value="TreeGrafter"/>
</dbReference>
<dbReference type="STRING" id="34475.A0A4Y9XYL6"/>
<dbReference type="EMBL" id="SEKV01000688">
    <property type="protein sequence ID" value="TFY54523.1"/>
    <property type="molecule type" value="Genomic_DNA"/>
</dbReference>
<dbReference type="SMART" id="SM00368">
    <property type="entry name" value="LRR_RI"/>
    <property type="match status" value="6"/>
</dbReference>
<reference evidence="5 6" key="1">
    <citation type="submission" date="2019-01" db="EMBL/GenBank/DDBJ databases">
        <title>Genome sequencing of the rare red list fungi Fomitopsis rosea.</title>
        <authorList>
            <person name="Buettner E."/>
            <person name="Kellner H."/>
        </authorList>
    </citation>
    <scope>NUCLEOTIDE SEQUENCE [LARGE SCALE GENOMIC DNA]</scope>
    <source>
        <strain evidence="5 6">DSM 105464</strain>
    </source>
</reference>
<sequence>MSKIFSLHGRGLKLNTRADIEPHLKDVPTTIEEIHLGGNTIGVEAAETLAEFLAKTTHLRIADFADIFTGRLISEIPQALSALCDALIPKTTLVEIDLSDNAFGGRSVEPMVPFLSQNRAFQVLKLNNNGLGPAGGATVAQALLRSAELSAEKGEPSNLRVVICGRNRLEDGAAPAWAKALAAHGGLTEDNTFGESGSAAMAAALRAWPALRTLNLSDCVLAEEGAVSPVLEAIAQGSNPKLELLQLQNNNLDTQSFVLLAEALEVHLPVLKQMEMQWNEVEEDDEGVEALQGLMKKRGGKLVLDDEEEEEEEERGGEGGSQGGRAGQGNRAWQEGRGRRARGPA</sequence>
<dbReference type="Pfam" id="PF13516">
    <property type="entry name" value="LRR_6"/>
    <property type="match status" value="3"/>
</dbReference>
<keyword evidence="1" id="KW-0343">GTPase activation</keyword>
<evidence type="ECO:0000256" key="1">
    <source>
        <dbReference type="ARBA" id="ARBA00022468"/>
    </source>
</evidence>
<dbReference type="PANTHER" id="PTHR24113:SF12">
    <property type="entry name" value="RAN GTPASE-ACTIVATING PROTEIN 1"/>
    <property type="match status" value="1"/>
</dbReference>
<dbReference type="InterPro" id="IPR032675">
    <property type="entry name" value="LRR_dom_sf"/>
</dbReference>
<dbReference type="Gene3D" id="3.80.10.10">
    <property type="entry name" value="Ribonuclease Inhibitor"/>
    <property type="match status" value="1"/>
</dbReference>